<evidence type="ECO:0000313" key="2">
    <source>
        <dbReference type="Proteomes" id="UP000463961"/>
    </source>
</evidence>
<dbReference type="AlphaFoldDB" id="A0A679I8S6"/>
<accession>A0A679I8S6</accession>
<evidence type="ECO:0000313" key="1">
    <source>
        <dbReference type="EMBL" id="BBU69126.1"/>
    </source>
</evidence>
<proteinExistence type="predicted"/>
<name>A0A679I8S6_9RHOO</name>
<dbReference type="Proteomes" id="UP000463961">
    <property type="component" value="Chromosome"/>
</dbReference>
<gene>
    <name evidence="1" type="ORF">ICHIAU1_14090</name>
</gene>
<organism evidence="1 2">
    <name type="scientific">Fluviibacter phosphoraccumulans</name>
    <dbReference type="NCBI Taxonomy" id="1751046"/>
    <lineage>
        <taxon>Bacteria</taxon>
        <taxon>Pseudomonadati</taxon>
        <taxon>Pseudomonadota</taxon>
        <taxon>Betaproteobacteria</taxon>
        <taxon>Rhodocyclales</taxon>
        <taxon>Fluviibacteraceae</taxon>
        <taxon>Fluviibacter</taxon>
    </lineage>
</organism>
<reference evidence="2" key="1">
    <citation type="submission" date="2020-01" db="EMBL/GenBank/DDBJ databases">
        <title>Phosphoaccumulans saitamaens gen. nov., sp. nov., a polyphosphate accumulating bacterium isolated from surface river water.</title>
        <authorList>
            <person name="Watanabe K."/>
            <person name="Suda W."/>
        </authorList>
    </citation>
    <scope>NUCLEOTIDE SEQUENCE [LARGE SCALE GENOMIC DNA]</scope>
    <source>
        <strain evidence="2">ICHIAU1</strain>
    </source>
</reference>
<sequence length="64" mass="7204">MQETPKPIEANGWLLMCWLSDPDFKELSNIAPIVRDKQKLSIGSKVDGECRYWYACVALSGLTS</sequence>
<protein>
    <submittedName>
        <fullName evidence="1">Uncharacterized protein</fullName>
    </submittedName>
</protein>
<keyword evidence="2" id="KW-1185">Reference proteome</keyword>
<dbReference type="EMBL" id="AP022345">
    <property type="protein sequence ID" value="BBU69126.1"/>
    <property type="molecule type" value="Genomic_DNA"/>
</dbReference>